<dbReference type="PROSITE" id="PS00108">
    <property type="entry name" value="PROTEIN_KINASE_ST"/>
    <property type="match status" value="1"/>
</dbReference>
<dbReference type="SUPFAM" id="SSF56112">
    <property type="entry name" value="Protein kinase-like (PK-like)"/>
    <property type="match status" value="1"/>
</dbReference>
<comment type="similarity">
    <text evidence="1">Belongs to the protein kinase superfamily. CMGC Ser/Thr protein kinase family. CDC2/CDKX subfamily.</text>
</comment>
<keyword evidence="6" id="KW-0067">ATP-binding</keyword>
<evidence type="ECO:0000256" key="3">
    <source>
        <dbReference type="ARBA" id="ARBA00022679"/>
    </source>
</evidence>
<dbReference type="InterPro" id="IPR008271">
    <property type="entry name" value="Ser/Thr_kinase_AS"/>
</dbReference>
<dbReference type="EMBL" id="JBFDAA010000009">
    <property type="protein sequence ID" value="KAL1128960.1"/>
    <property type="molecule type" value="Genomic_DNA"/>
</dbReference>
<dbReference type="PANTHER" id="PTHR24056">
    <property type="entry name" value="CELL DIVISION PROTEIN KINASE"/>
    <property type="match status" value="1"/>
</dbReference>
<dbReference type="GO" id="GO:0005524">
    <property type="term" value="F:ATP binding"/>
    <property type="evidence" value="ECO:0007669"/>
    <property type="project" value="UniProtKB-KW"/>
</dbReference>
<keyword evidence="3" id="KW-0808">Transferase</keyword>
<reference evidence="8 9" key="1">
    <citation type="submission" date="2024-07" db="EMBL/GenBank/DDBJ databases">
        <title>Chromosome-level genome assembly of the water stick insect Ranatra chinensis (Heteroptera: Nepidae).</title>
        <authorList>
            <person name="Liu X."/>
        </authorList>
    </citation>
    <scope>NUCLEOTIDE SEQUENCE [LARGE SCALE GENOMIC DNA]</scope>
    <source>
        <strain evidence="8">Cailab_2021Rc</strain>
        <tissue evidence="8">Muscle</tissue>
    </source>
</reference>
<organism evidence="8 9">
    <name type="scientific">Ranatra chinensis</name>
    <dbReference type="NCBI Taxonomy" id="642074"/>
    <lineage>
        <taxon>Eukaryota</taxon>
        <taxon>Metazoa</taxon>
        <taxon>Ecdysozoa</taxon>
        <taxon>Arthropoda</taxon>
        <taxon>Hexapoda</taxon>
        <taxon>Insecta</taxon>
        <taxon>Pterygota</taxon>
        <taxon>Neoptera</taxon>
        <taxon>Paraneoptera</taxon>
        <taxon>Hemiptera</taxon>
        <taxon>Heteroptera</taxon>
        <taxon>Panheteroptera</taxon>
        <taxon>Nepomorpha</taxon>
        <taxon>Nepidae</taxon>
        <taxon>Ranatrinae</taxon>
        <taxon>Ranatra</taxon>
    </lineage>
</organism>
<dbReference type="InterPro" id="IPR000719">
    <property type="entry name" value="Prot_kinase_dom"/>
</dbReference>
<dbReference type="Pfam" id="PF00069">
    <property type="entry name" value="Pkinase"/>
    <property type="match status" value="1"/>
</dbReference>
<keyword evidence="5" id="KW-0418">Kinase</keyword>
<evidence type="ECO:0000313" key="9">
    <source>
        <dbReference type="Proteomes" id="UP001558652"/>
    </source>
</evidence>
<feature type="domain" description="Protein kinase" evidence="7">
    <location>
        <begin position="1"/>
        <end position="199"/>
    </location>
</feature>
<evidence type="ECO:0000256" key="2">
    <source>
        <dbReference type="ARBA" id="ARBA00022527"/>
    </source>
</evidence>
<accession>A0ABD0YCB7</accession>
<dbReference type="SMART" id="SM00220">
    <property type="entry name" value="S_TKc"/>
    <property type="match status" value="1"/>
</dbReference>
<proteinExistence type="inferred from homology"/>
<dbReference type="InterPro" id="IPR050108">
    <property type="entry name" value="CDK"/>
</dbReference>
<sequence>MERHPGGLNHSNVRLFLFQLLRGLAYCHRRRVLHRDVKPQNLLISEIGELKLADFGLARAKSVPSHTYSHEVVTLWYRPPDVLLGSTDYSTSLDMWGVGCIFIEMITGVPTFPGVRETYDQLDKIFKILGTPTEDSWEAVTQLPGYNVHKLVMYRAQKLGHSFPRLYDILEGDNMATALLQLNPDKRIGAEEALRHKYFSSLPRKLYELPDGKSVTLFGQEFQARINICINT</sequence>
<evidence type="ECO:0000256" key="5">
    <source>
        <dbReference type="ARBA" id="ARBA00022777"/>
    </source>
</evidence>
<evidence type="ECO:0000256" key="1">
    <source>
        <dbReference type="ARBA" id="ARBA00006485"/>
    </source>
</evidence>
<dbReference type="AlphaFoldDB" id="A0ABD0YCB7"/>
<dbReference type="PROSITE" id="PS50011">
    <property type="entry name" value="PROTEIN_KINASE_DOM"/>
    <property type="match status" value="1"/>
</dbReference>
<keyword evidence="9" id="KW-1185">Reference proteome</keyword>
<keyword evidence="4" id="KW-0547">Nucleotide-binding</keyword>
<gene>
    <name evidence="8" type="ORF">AAG570_013494</name>
</gene>
<name>A0ABD0YCB7_9HEMI</name>
<evidence type="ECO:0000256" key="6">
    <source>
        <dbReference type="ARBA" id="ARBA00022840"/>
    </source>
</evidence>
<evidence type="ECO:0000256" key="4">
    <source>
        <dbReference type="ARBA" id="ARBA00022741"/>
    </source>
</evidence>
<dbReference type="Gene3D" id="1.10.510.10">
    <property type="entry name" value="Transferase(Phosphotransferase) domain 1"/>
    <property type="match status" value="1"/>
</dbReference>
<dbReference type="GO" id="GO:0004674">
    <property type="term" value="F:protein serine/threonine kinase activity"/>
    <property type="evidence" value="ECO:0007669"/>
    <property type="project" value="UniProtKB-KW"/>
</dbReference>
<dbReference type="FunFam" id="1.10.510.10:FF:000131">
    <property type="entry name" value="cyclin-dependent kinase 14 isoform X1"/>
    <property type="match status" value="1"/>
</dbReference>
<evidence type="ECO:0000313" key="8">
    <source>
        <dbReference type="EMBL" id="KAL1128960.1"/>
    </source>
</evidence>
<dbReference type="InterPro" id="IPR011009">
    <property type="entry name" value="Kinase-like_dom_sf"/>
</dbReference>
<dbReference type="Proteomes" id="UP001558652">
    <property type="component" value="Unassembled WGS sequence"/>
</dbReference>
<dbReference type="PANTHER" id="PTHR24056:SF246">
    <property type="entry name" value="ECDYSONE-INDUCED PROTEIN 63E, ISOFORM N"/>
    <property type="match status" value="1"/>
</dbReference>
<comment type="caution">
    <text evidence="8">The sequence shown here is derived from an EMBL/GenBank/DDBJ whole genome shotgun (WGS) entry which is preliminary data.</text>
</comment>
<evidence type="ECO:0000259" key="7">
    <source>
        <dbReference type="PROSITE" id="PS50011"/>
    </source>
</evidence>
<keyword evidence="2" id="KW-0723">Serine/threonine-protein kinase</keyword>
<protein>
    <recommendedName>
        <fullName evidence="7">Protein kinase domain-containing protein</fullName>
    </recommendedName>
</protein>